<dbReference type="InterPro" id="IPR011330">
    <property type="entry name" value="Glyco_hydro/deAcase_b/a-brl"/>
</dbReference>
<organism evidence="6 7">
    <name type="scientific">Clostridium thermosuccinogenes</name>
    <dbReference type="NCBI Taxonomy" id="84032"/>
    <lineage>
        <taxon>Bacteria</taxon>
        <taxon>Bacillati</taxon>
        <taxon>Bacillota</taxon>
        <taxon>Clostridia</taxon>
        <taxon>Eubacteriales</taxon>
        <taxon>Clostridiaceae</taxon>
        <taxon>Clostridium</taxon>
    </lineage>
</organism>
<name>A0A2K2FAD4_9CLOT</name>
<dbReference type="SUPFAM" id="SSF74650">
    <property type="entry name" value="Galactose mutarotase-like"/>
    <property type="match status" value="1"/>
</dbReference>
<dbReference type="Gene3D" id="1.20.1270.50">
    <property type="entry name" value="Glycoside hydrolase family 38, central domain"/>
    <property type="match status" value="1"/>
</dbReference>
<dbReference type="GO" id="GO:0006013">
    <property type="term" value="P:mannose metabolic process"/>
    <property type="evidence" value="ECO:0007669"/>
    <property type="project" value="InterPro"/>
</dbReference>
<reference evidence="6 7" key="1">
    <citation type="submission" date="2017-06" db="EMBL/GenBank/DDBJ databases">
        <title>Investigating the central metabolism of Clostridium thermosuccinogenes.</title>
        <authorList>
            <person name="Koendjbiharie J.G."/>
            <person name="van Kranenburg R."/>
        </authorList>
    </citation>
    <scope>NUCLEOTIDE SEQUENCE [LARGE SCALE GENOMIC DNA]</scope>
    <source>
        <strain evidence="6 7">DSM 5806</strain>
    </source>
</reference>
<comment type="caution">
    <text evidence="6">The sequence shown here is derived from an EMBL/GenBank/DDBJ whole genome shotgun (WGS) entry which is preliminary data.</text>
</comment>
<sequence length="935" mass="105990">MLTQLLAEIKDRSTNYWAGRILSQLEYADKLSMVKEGKYDQLISSVCSFIKERYEADGTITSKTALEAEGMLKEMAEEAKKYKMLCAAHAHIDMNWMWSYDETVSITIETFRTMLDLMNEYPDFKFSQSQASVYKIVETHDPEMLEEIKMRVKEGRWEVTASTWVENDKNIPNGESLSRHILYTKRYLSELLDIEPDRLNIDFEPDTFGHSVNVPEVLTKGNVKYYYHCRGYDGHVVYRWVAPSGASVIVYREPLWYNGHIDPSMVMYIPEFCTSNGIDVMMKVYGVGDHGGGPTRRDIERIMDMDTWPVFPQIKFGTFGEFFSVLEANSSKLPVVNGELNFVFDGCYTSQSRIKRGNRRSEVMLNEAELFNSMSSLNLGTKYPAESFNKAWQNVLFNHFHDIIPGSGVVDTREHAMGLYQEALAVANTSRTDALRKISRNIDTSKLIVKEEVIKETVSEGAGVGFDVSKGKISQTGRGSGKTRIFHFFNPSMHDREEVTELIVWDWDGDIQRISFKDSEGEATLHQVVSKGFNHYWGHSYIKLLVNVKVPACGYSTYVMTETQDRVALSFPRDPRVQRPYENVMENDKIRVTFDTRNGIITSIIDKASGEELIDASRKGCMFRLIEEEAGRSGTAWVVGRYMNVTPLDRDVTLKKADCSKGNLRQSICYEVQFMNSKMEVEVWLDKDSSFVNYRVKCDWRELGVPGKLVQQLSFYVPTVFKGESYRYDVPFGAIDRHGMNIDVPANSWAACRRSDSGKKTLMLVTDSKNGFRCVDQSASVTLIRSTFDPDPYPEVGLHEFAFAIGVVDNSASNRELIDLAYDYNHPFSVLSGRAHDGHMSLCGSFISLREGSIAVSAVKKPEAASGNSIVVRVYETDGIRGKAALSFAQKPVKAYFVDINEVRIDNDELSVTIENNKVTFDMAPYSVANLVVEF</sequence>
<dbReference type="InterPro" id="IPR027291">
    <property type="entry name" value="Glyco_hydro_38_N_sf"/>
</dbReference>
<dbReference type="GO" id="GO:0009313">
    <property type="term" value="P:oligosaccharide catabolic process"/>
    <property type="evidence" value="ECO:0007669"/>
    <property type="project" value="TreeGrafter"/>
</dbReference>
<proteinExistence type="inferred from homology"/>
<dbReference type="SMART" id="SM00872">
    <property type="entry name" value="Alpha-mann_mid"/>
    <property type="match status" value="1"/>
</dbReference>
<evidence type="ECO:0000256" key="2">
    <source>
        <dbReference type="ARBA" id="ARBA00022723"/>
    </source>
</evidence>
<dbReference type="Pfam" id="PF17677">
    <property type="entry name" value="Glyco_hydro38C2"/>
    <property type="match status" value="1"/>
</dbReference>
<evidence type="ECO:0000256" key="1">
    <source>
        <dbReference type="ARBA" id="ARBA00009792"/>
    </source>
</evidence>
<dbReference type="Proteomes" id="UP000236151">
    <property type="component" value="Unassembled WGS sequence"/>
</dbReference>
<dbReference type="GO" id="GO:0046872">
    <property type="term" value="F:metal ion binding"/>
    <property type="evidence" value="ECO:0007669"/>
    <property type="project" value="UniProtKB-KW"/>
</dbReference>
<keyword evidence="7" id="KW-1185">Reference proteome</keyword>
<evidence type="ECO:0000259" key="5">
    <source>
        <dbReference type="SMART" id="SM00872"/>
    </source>
</evidence>
<dbReference type="InterPro" id="IPR041147">
    <property type="entry name" value="GH38_C"/>
</dbReference>
<dbReference type="SUPFAM" id="SSF88713">
    <property type="entry name" value="Glycoside hydrolase/deacetylase"/>
    <property type="match status" value="1"/>
</dbReference>
<keyword evidence="4" id="KW-0326">Glycosidase</keyword>
<dbReference type="FunFam" id="1.20.1270.50:FF:000004">
    <property type="entry name" value="alpha-mannosidase 2C1 isoform X1"/>
    <property type="match status" value="1"/>
</dbReference>
<dbReference type="CDD" id="cd10789">
    <property type="entry name" value="GH38N_AMII_ER_cytosolic"/>
    <property type="match status" value="1"/>
</dbReference>
<dbReference type="RefSeq" id="WP_103082364.1">
    <property type="nucleotide sequence ID" value="NZ_CP021850.1"/>
</dbReference>
<dbReference type="Pfam" id="PF07748">
    <property type="entry name" value="Glyco_hydro_38C"/>
    <property type="match status" value="1"/>
</dbReference>
<dbReference type="Gene3D" id="2.70.98.30">
    <property type="entry name" value="Golgi alpha-mannosidase II, domain 4"/>
    <property type="match status" value="1"/>
</dbReference>
<dbReference type="GO" id="GO:0030246">
    <property type="term" value="F:carbohydrate binding"/>
    <property type="evidence" value="ECO:0007669"/>
    <property type="project" value="InterPro"/>
</dbReference>
<dbReference type="Pfam" id="PF09261">
    <property type="entry name" value="Alpha-mann_mid"/>
    <property type="match status" value="1"/>
</dbReference>
<keyword evidence="2" id="KW-0479">Metal-binding</keyword>
<evidence type="ECO:0000313" key="7">
    <source>
        <dbReference type="Proteomes" id="UP000236151"/>
    </source>
</evidence>
<dbReference type="InterPro" id="IPR037094">
    <property type="entry name" value="Glyco_hydro_38_cen_sf"/>
</dbReference>
<dbReference type="GO" id="GO:0004559">
    <property type="term" value="F:alpha-mannosidase activity"/>
    <property type="evidence" value="ECO:0007669"/>
    <property type="project" value="InterPro"/>
</dbReference>
<protein>
    <submittedName>
        <fullName evidence="6">Alpha-mannosidase</fullName>
    </submittedName>
</protein>
<dbReference type="InterPro" id="IPR011682">
    <property type="entry name" value="Glyco_hydro_38_C"/>
</dbReference>
<keyword evidence="3" id="KW-0378">Hydrolase</keyword>
<dbReference type="InterPro" id="IPR015341">
    <property type="entry name" value="Glyco_hydro_38_cen"/>
</dbReference>
<dbReference type="Pfam" id="PF01074">
    <property type="entry name" value="Glyco_hydro_38N"/>
    <property type="match status" value="1"/>
</dbReference>
<dbReference type="InterPro" id="IPR028995">
    <property type="entry name" value="Glyco_hydro_57/38_cen_sf"/>
</dbReference>
<feature type="domain" description="Glycoside hydrolase family 38 central" evidence="5">
    <location>
        <begin position="345"/>
        <end position="420"/>
    </location>
</feature>
<evidence type="ECO:0000256" key="3">
    <source>
        <dbReference type="ARBA" id="ARBA00022801"/>
    </source>
</evidence>
<dbReference type="PANTHER" id="PTHR46017">
    <property type="entry name" value="ALPHA-MANNOSIDASE 2C1"/>
    <property type="match status" value="1"/>
</dbReference>
<dbReference type="KEGG" id="cthd:CDO33_04695"/>
<dbReference type="EMBL" id="NIOJ01000041">
    <property type="protein sequence ID" value="PNT97037.1"/>
    <property type="molecule type" value="Genomic_DNA"/>
</dbReference>
<accession>A0A2K2FAD4</accession>
<dbReference type="InterPro" id="IPR011013">
    <property type="entry name" value="Gal_mutarotase_sf_dom"/>
</dbReference>
<dbReference type="Gene3D" id="3.20.110.10">
    <property type="entry name" value="Glycoside hydrolase 38, N terminal domain"/>
    <property type="match status" value="1"/>
</dbReference>
<dbReference type="InterPro" id="IPR000602">
    <property type="entry name" value="Glyco_hydro_38_N"/>
</dbReference>
<dbReference type="AlphaFoldDB" id="A0A2K2FAD4"/>
<evidence type="ECO:0000313" key="6">
    <source>
        <dbReference type="EMBL" id="PNT97037.1"/>
    </source>
</evidence>
<gene>
    <name evidence="6" type="ORF">CDQ84_14020</name>
</gene>
<comment type="similarity">
    <text evidence="1">Belongs to the glycosyl hydrolase 38 family.</text>
</comment>
<evidence type="ECO:0000256" key="4">
    <source>
        <dbReference type="ARBA" id="ARBA00023295"/>
    </source>
</evidence>
<dbReference type="OrthoDB" id="9772207at2"/>
<dbReference type="PANTHER" id="PTHR46017:SF1">
    <property type="entry name" value="ALPHA-MANNOSIDASE 2C1"/>
    <property type="match status" value="1"/>
</dbReference>
<dbReference type="SUPFAM" id="SSF88688">
    <property type="entry name" value="Families 57/38 glycoside transferase middle domain"/>
    <property type="match status" value="1"/>
</dbReference>